<evidence type="ECO:0000256" key="1">
    <source>
        <dbReference type="SAM" id="MobiDB-lite"/>
    </source>
</evidence>
<dbReference type="InParanoid" id="A0A6I9RWS9"/>
<feature type="compositionally biased region" description="Polar residues" evidence="1">
    <location>
        <begin position="625"/>
        <end position="638"/>
    </location>
</feature>
<feature type="region of interest" description="Disordered" evidence="1">
    <location>
        <begin position="595"/>
        <end position="644"/>
    </location>
</feature>
<dbReference type="GeneID" id="105050986"/>
<proteinExistence type="predicted"/>
<dbReference type="Proteomes" id="UP000504607">
    <property type="component" value="Chromosome 9"/>
</dbReference>
<feature type="compositionally biased region" description="Polar residues" evidence="1">
    <location>
        <begin position="601"/>
        <end position="617"/>
    </location>
</feature>
<keyword evidence="2" id="KW-1185">Reference proteome</keyword>
<dbReference type="RefSeq" id="XP_010929524.1">
    <property type="nucleotide sequence ID" value="XM_010931222.3"/>
</dbReference>
<organism evidence="2 3">
    <name type="scientific">Elaeis guineensis var. tenera</name>
    <name type="common">Oil palm</name>
    <dbReference type="NCBI Taxonomy" id="51953"/>
    <lineage>
        <taxon>Eukaryota</taxon>
        <taxon>Viridiplantae</taxon>
        <taxon>Streptophyta</taxon>
        <taxon>Embryophyta</taxon>
        <taxon>Tracheophyta</taxon>
        <taxon>Spermatophyta</taxon>
        <taxon>Magnoliopsida</taxon>
        <taxon>Liliopsida</taxon>
        <taxon>Arecaceae</taxon>
        <taxon>Arecoideae</taxon>
        <taxon>Cocoseae</taxon>
        <taxon>Elaeidinae</taxon>
        <taxon>Elaeis</taxon>
    </lineage>
</organism>
<dbReference type="AlphaFoldDB" id="A0A6I9RWS9"/>
<evidence type="ECO:0000313" key="3">
    <source>
        <dbReference type="RefSeq" id="XP_010929524.1"/>
    </source>
</evidence>
<accession>A0A6I9RWS9</accession>
<dbReference type="PANTHER" id="PTHR38390:SF2">
    <property type="entry name" value="OS01G0103900 PROTEIN"/>
    <property type="match status" value="1"/>
</dbReference>
<dbReference type="PANTHER" id="PTHR38390">
    <property type="entry name" value="OS01G0103900 PROTEIN"/>
    <property type="match status" value="1"/>
</dbReference>
<protein>
    <submittedName>
        <fullName evidence="3">Uncharacterized protein LOC105050986</fullName>
    </submittedName>
</protein>
<reference evidence="3" key="1">
    <citation type="submission" date="2025-08" db="UniProtKB">
        <authorList>
            <consortium name="RefSeq"/>
        </authorList>
    </citation>
    <scope>IDENTIFICATION</scope>
</reference>
<evidence type="ECO:0000313" key="2">
    <source>
        <dbReference type="Proteomes" id="UP000504607"/>
    </source>
</evidence>
<dbReference type="KEGG" id="egu:105050986"/>
<sequence>MTLLCFLLDLRTIPPPVLRHLKQSLLQLANLYAVTSGRGQRERQAEGMPLLRDRLGLCYLHRGRSPSPSTELKIVYEPGQNFCLRDFHHAVNNLPMDSFMPEFNQSMPSGSGDQDISLTNLLTSKALNTWGDHHVPKKVIIVCTSLFANTEAIRKSLLGAAEQRITVEFVVLEQEDANVHYDLPEKLNGFINSISDLENCVLRRYLSDSWVMCGVVKRWLQELKDDVEEPLKAVFLFKNTIVGSVDQIYCNLFASSNQIVDGFPSCQTCRCHGYPIEIAVSDKKKTFCPLACHELGPSDLIDNAVRVGEQTVLFLPSFEGCQKLRRISAPITFSIIERTSLASLSEGVIVGTSYVVTPSDLHETEVARDSNDKSDLNTQLFHGLRGALFHLDQGLVCSSTCNTDTIRDGTFQCFYVLQPSDKGPMLLRRLAGSEDILPIPEISQANDHAVLHELEKSIQSSLSKIELRDYNPLLHERGFHPKLNWLVKESLQFGTILPRVQMSPKLSNPNDLQLTILRHDLSTQAPEDEIWPNKNKEEENSSCVTEWEQLLILDEMNDVYSSTCISNPKFQNSSLTAQTKPLDEKTSRILERLEAPKQQKLKATSPSLSRNSVNGQMKQPLVPFESSSSRPLRPSFQTLKRKQR</sequence>
<dbReference type="OrthoDB" id="1906673at2759"/>
<gene>
    <name evidence="3" type="primary">LOC105050986</name>
</gene>
<name>A0A6I9RWS9_ELAGV</name>